<dbReference type="Proteomes" id="UP000272464">
    <property type="component" value="Unassembled WGS sequence"/>
</dbReference>
<reference evidence="3 4" key="1">
    <citation type="submission" date="2018-12" db="EMBL/GenBank/DDBJ databases">
        <authorList>
            <person name="Sun L."/>
            <person name="Chen Z."/>
        </authorList>
    </citation>
    <scope>NUCLEOTIDE SEQUENCE [LARGE SCALE GENOMIC DNA]</scope>
    <source>
        <strain evidence="3 4">3-5-3</strain>
    </source>
</reference>
<feature type="region of interest" description="Disordered" evidence="1">
    <location>
        <begin position="27"/>
        <end position="55"/>
    </location>
</feature>
<accession>A0A433X933</accession>
<gene>
    <name evidence="3" type="ORF">EJP77_12615</name>
</gene>
<proteinExistence type="predicted"/>
<evidence type="ECO:0000256" key="2">
    <source>
        <dbReference type="SAM" id="SignalP"/>
    </source>
</evidence>
<feature type="signal peptide" evidence="2">
    <location>
        <begin position="1"/>
        <end position="21"/>
    </location>
</feature>
<keyword evidence="4" id="KW-1185">Reference proteome</keyword>
<dbReference type="EMBL" id="RZNX01000004">
    <property type="protein sequence ID" value="RUT30657.1"/>
    <property type="molecule type" value="Genomic_DNA"/>
</dbReference>
<evidence type="ECO:0000256" key="1">
    <source>
        <dbReference type="SAM" id="MobiDB-lite"/>
    </source>
</evidence>
<feature type="chain" id="PRO_5019181817" description="Lipoprotein" evidence="2">
    <location>
        <begin position="22"/>
        <end position="297"/>
    </location>
</feature>
<protein>
    <recommendedName>
        <fullName evidence="5">Lipoprotein</fullName>
    </recommendedName>
</protein>
<evidence type="ECO:0000313" key="4">
    <source>
        <dbReference type="Proteomes" id="UP000272464"/>
    </source>
</evidence>
<sequence length="297" mass="31923">MTNKLKMASALLAMVMVLALAACSNGKSEQPATGQAPTKTGQNETANKPEDQPKEMVMKEGTGTFTGLADPHTVEIIMDGNPAAFQLGEGMDQAVAGLQKNDNVSFKYEEKTGLGDSAAKQLVLTEITKAASGGASGSGDSAAKERPKTGKLEVTLEGNTEQRTASLVKGEGYSFYIPEQFTFDSKAGLLYMNIDKNYAVRIEKLPSDSNLEDLETKGRKKLEPHGKVTKLIGEEINPLMRDAKLFLLSSGKSATYEYIVKELDGSRFIFHVDMPQGEPSEGFGPLAFAALNTIENE</sequence>
<evidence type="ECO:0000313" key="3">
    <source>
        <dbReference type="EMBL" id="RUT30657.1"/>
    </source>
</evidence>
<dbReference type="RefSeq" id="WP_127199589.1">
    <property type="nucleotide sequence ID" value="NZ_RZNX01000004.1"/>
</dbReference>
<comment type="caution">
    <text evidence="3">The sequence shown here is derived from an EMBL/GenBank/DDBJ whole genome shotgun (WGS) entry which is preliminary data.</text>
</comment>
<dbReference type="OrthoDB" id="2620571at2"/>
<dbReference type="AlphaFoldDB" id="A0A433X933"/>
<evidence type="ECO:0008006" key="5">
    <source>
        <dbReference type="Google" id="ProtNLM"/>
    </source>
</evidence>
<name>A0A433X933_9BACL</name>
<organism evidence="3 4">
    <name type="scientific">Paenibacillus zeisoli</name>
    <dbReference type="NCBI Taxonomy" id="2496267"/>
    <lineage>
        <taxon>Bacteria</taxon>
        <taxon>Bacillati</taxon>
        <taxon>Bacillota</taxon>
        <taxon>Bacilli</taxon>
        <taxon>Bacillales</taxon>
        <taxon>Paenibacillaceae</taxon>
        <taxon>Paenibacillus</taxon>
    </lineage>
</organism>
<dbReference type="PROSITE" id="PS51257">
    <property type="entry name" value="PROKAR_LIPOPROTEIN"/>
    <property type="match status" value="1"/>
</dbReference>
<feature type="compositionally biased region" description="Polar residues" evidence="1">
    <location>
        <begin position="27"/>
        <end position="46"/>
    </location>
</feature>
<keyword evidence="2" id="KW-0732">Signal</keyword>